<dbReference type="SUPFAM" id="SSF111331">
    <property type="entry name" value="NAD kinase/diacylglycerol kinase-like"/>
    <property type="match status" value="1"/>
</dbReference>
<keyword evidence="6" id="KW-0067">ATP-binding</keyword>
<feature type="binding site" evidence="6">
    <location>
        <position position="180"/>
    </location>
    <ligand>
        <name>NAD(+)</name>
        <dbReference type="ChEBI" id="CHEBI:57540"/>
    </ligand>
</feature>
<dbReference type="InterPro" id="IPR017437">
    <property type="entry name" value="ATP-NAD_kinase_PpnK-typ_C"/>
</dbReference>
<evidence type="ECO:0000256" key="5">
    <source>
        <dbReference type="ARBA" id="ARBA00047925"/>
    </source>
</evidence>
<dbReference type="GO" id="GO:0003951">
    <property type="term" value="F:NAD+ kinase activity"/>
    <property type="evidence" value="ECO:0007669"/>
    <property type="project" value="UniProtKB-UniRule"/>
</dbReference>
<feature type="binding site" evidence="6">
    <location>
        <position position="161"/>
    </location>
    <ligand>
        <name>NAD(+)</name>
        <dbReference type="ChEBI" id="CHEBI:57540"/>
    </ligand>
</feature>
<dbReference type="Gene3D" id="3.40.50.10330">
    <property type="entry name" value="Probable inorganic polyphosphate/atp-NAD kinase, domain 1"/>
    <property type="match status" value="1"/>
</dbReference>
<comment type="function">
    <text evidence="6">Involved in the regulation of the intracellular balance of NAD and NADP, and is a key enzyme in the biosynthesis of NADP. Catalyzes specifically the phosphorylation on 2'-hydroxyl of the adenosine moiety of NAD to yield NADP.</text>
</comment>
<feature type="binding site" evidence="6">
    <location>
        <begin position="150"/>
        <end position="151"/>
    </location>
    <ligand>
        <name>NAD(+)</name>
        <dbReference type="ChEBI" id="CHEBI:57540"/>
    </ligand>
</feature>
<dbReference type="GO" id="GO:0051287">
    <property type="term" value="F:NAD binding"/>
    <property type="evidence" value="ECO:0007669"/>
    <property type="project" value="UniProtKB-ARBA"/>
</dbReference>
<evidence type="ECO:0000256" key="6">
    <source>
        <dbReference type="HAMAP-Rule" id="MF_00361"/>
    </source>
</evidence>
<dbReference type="PANTHER" id="PTHR20275">
    <property type="entry name" value="NAD KINASE"/>
    <property type="match status" value="1"/>
</dbReference>
<dbReference type="InterPro" id="IPR002504">
    <property type="entry name" value="NADK"/>
</dbReference>
<keyword evidence="6" id="KW-0547">Nucleotide-binding</keyword>
<keyword evidence="3 6" id="KW-0521">NADP</keyword>
<organism evidence="7 8">
    <name type="scientific">Candidatus Geothrix skivensis</name>
    <dbReference type="NCBI Taxonomy" id="2954439"/>
    <lineage>
        <taxon>Bacteria</taxon>
        <taxon>Pseudomonadati</taxon>
        <taxon>Acidobacteriota</taxon>
        <taxon>Holophagae</taxon>
        <taxon>Holophagales</taxon>
        <taxon>Holophagaceae</taxon>
        <taxon>Geothrix</taxon>
    </lineage>
</organism>
<keyword evidence="1 6" id="KW-0808">Transferase</keyword>
<dbReference type="InterPro" id="IPR016064">
    <property type="entry name" value="NAD/diacylglycerol_kinase_sf"/>
</dbReference>
<reference evidence="7" key="1">
    <citation type="submission" date="2020-10" db="EMBL/GenBank/DDBJ databases">
        <title>Connecting structure to function with the recovery of over 1000 high-quality activated sludge metagenome-assembled genomes encoding full-length rRNA genes using long-read sequencing.</title>
        <authorList>
            <person name="Singleton C.M."/>
            <person name="Petriglieri F."/>
            <person name="Kristensen J.M."/>
            <person name="Kirkegaard R.H."/>
            <person name="Michaelsen T.Y."/>
            <person name="Andersen M.H."/>
            <person name="Karst S.M."/>
            <person name="Dueholm M.S."/>
            <person name="Nielsen P.H."/>
            <person name="Albertsen M."/>
        </authorList>
    </citation>
    <scope>NUCLEOTIDE SEQUENCE</scope>
    <source>
        <strain evidence="7">Skiv_18-Q3-R9-52_MAXAC.067</strain>
    </source>
</reference>
<feature type="binding site" evidence="6">
    <location>
        <begin position="191"/>
        <end position="196"/>
    </location>
    <ligand>
        <name>NAD(+)</name>
        <dbReference type="ChEBI" id="CHEBI:57540"/>
    </ligand>
</feature>
<gene>
    <name evidence="6" type="primary">nadK</name>
    <name evidence="7" type="ORF">IPP58_08170</name>
</gene>
<dbReference type="PANTHER" id="PTHR20275:SF0">
    <property type="entry name" value="NAD KINASE"/>
    <property type="match status" value="1"/>
</dbReference>
<dbReference type="GO" id="GO:0006741">
    <property type="term" value="P:NADP+ biosynthetic process"/>
    <property type="evidence" value="ECO:0007669"/>
    <property type="project" value="UniProtKB-UniRule"/>
</dbReference>
<dbReference type="GO" id="GO:0019674">
    <property type="term" value="P:NAD+ metabolic process"/>
    <property type="evidence" value="ECO:0007669"/>
    <property type="project" value="InterPro"/>
</dbReference>
<keyword evidence="6" id="KW-0963">Cytoplasm</keyword>
<evidence type="ECO:0000256" key="4">
    <source>
        <dbReference type="ARBA" id="ARBA00023027"/>
    </source>
</evidence>
<evidence type="ECO:0000256" key="3">
    <source>
        <dbReference type="ARBA" id="ARBA00022857"/>
    </source>
</evidence>
<feature type="binding site" evidence="6">
    <location>
        <begin position="76"/>
        <end position="77"/>
    </location>
    <ligand>
        <name>NAD(+)</name>
        <dbReference type="ChEBI" id="CHEBI:57540"/>
    </ligand>
</feature>
<sequence length="292" mass="31227">MPQRLILVAKVKSPHLVSTLRQAMPVLLDQGWMVIGEPGLEEPWLQAGLDRARLEVDLDLASAQEPAALCLVLGGDGTLLYAARRVGLRGTPILGINLGSLGFLTAHPVSGALEAVQAFLAGSLVRDERPLLDAELWRRGLLLTRQAVLNDAVVAKGALARILDMHLRVGDQDAGPIKADGLIVATPTGSTAYSLSAGGPILHPSLEAVVISPICPHTLTLRPSVVPSSRTISITVVDAEDAHLTLDGQVGHPIIPGDEVRLRQSRAKITLLQRPGLDFFQLLQQKLHWGDR</sequence>
<dbReference type="GO" id="GO:0046872">
    <property type="term" value="F:metal ion binding"/>
    <property type="evidence" value="ECO:0007669"/>
    <property type="project" value="UniProtKB-UniRule"/>
</dbReference>
<keyword evidence="2 6" id="KW-0418">Kinase</keyword>
<dbReference type="EMBL" id="JADKIO010000006">
    <property type="protein sequence ID" value="MBK9796462.1"/>
    <property type="molecule type" value="Genomic_DNA"/>
</dbReference>
<dbReference type="AlphaFoldDB" id="A0A9D7SF39"/>
<comment type="subcellular location">
    <subcellularLocation>
        <location evidence="6">Cytoplasm</location>
    </subcellularLocation>
</comment>
<comment type="caution">
    <text evidence="6">Lacks conserved residue(s) required for the propagation of feature annotation.</text>
</comment>
<comment type="caution">
    <text evidence="7">The sequence shown here is derived from an EMBL/GenBank/DDBJ whole genome shotgun (WGS) entry which is preliminary data.</text>
</comment>
<evidence type="ECO:0000256" key="2">
    <source>
        <dbReference type="ARBA" id="ARBA00022777"/>
    </source>
</evidence>
<dbReference type="InterPro" id="IPR017438">
    <property type="entry name" value="ATP-NAD_kinase_N"/>
</dbReference>
<keyword evidence="4 6" id="KW-0520">NAD</keyword>
<evidence type="ECO:0000256" key="1">
    <source>
        <dbReference type="ARBA" id="ARBA00022679"/>
    </source>
</evidence>
<dbReference type="GO" id="GO:0005737">
    <property type="term" value="C:cytoplasm"/>
    <property type="evidence" value="ECO:0007669"/>
    <property type="project" value="UniProtKB-SubCell"/>
</dbReference>
<feature type="active site" description="Proton acceptor" evidence="6">
    <location>
        <position position="76"/>
    </location>
</feature>
<comment type="cofactor">
    <cofactor evidence="6">
        <name>a divalent metal cation</name>
        <dbReference type="ChEBI" id="CHEBI:60240"/>
    </cofactor>
</comment>
<feature type="binding site" evidence="6">
    <location>
        <position position="178"/>
    </location>
    <ligand>
        <name>NAD(+)</name>
        <dbReference type="ChEBI" id="CHEBI:57540"/>
    </ligand>
</feature>
<dbReference type="HAMAP" id="MF_00361">
    <property type="entry name" value="NAD_kinase"/>
    <property type="match status" value="1"/>
</dbReference>
<feature type="binding site" evidence="6">
    <location>
        <position position="249"/>
    </location>
    <ligand>
        <name>NAD(+)</name>
        <dbReference type="ChEBI" id="CHEBI:57540"/>
    </ligand>
</feature>
<dbReference type="Pfam" id="PF01513">
    <property type="entry name" value="NAD_kinase"/>
    <property type="match status" value="1"/>
</dbReference>
<dbReference type="Proteomes" id="UP000886657">
    <property type="component" value="Unassembled WGS sequence"/>
</dbReference>
<dbReference type="EC" id="2.7.1.23" evidence="6"/>
<proteinExistence type="inferred from homology"/>
<evidence type="ECO:0000313" key="7">
    <source>
        <dbReference type="EMBL" id="MBK9796462.1"/>
    </source>
</evidence>
<dbReference type="Gene3D" id="2.60.200.30">
    <property type="entry name" value="Probable inorganic polyphosphate/atp-NAD kinase, domain 2"/>
    <property type="match status" value="1"/>
</dbReference>
<comment type="similarity">
    <text evidence="6">Belongs to the NAD kinase family.</text>
</comment>
<protein>
    <recommendedName>
        <fullName evidence="6">NAD kinase</fullName>
        <ecNumber evidence="6">2.7.1.23</ecNumber>
    </recommendedName>
    <alternativeName>
        <fullName evidence="6">ATP-dependent NAD kinase</fullName>
    </alternativeName>
</protein>
<dbReference type="GO" id="GO:0005524">
    <property type="term" value="F:ATP binding"/>
    <property type="evidence" value="ECO:0007669"/>
    <property type="project" value="UniProtKB-KW"/>
</dbReference>
<accession>A0A9D7SF39</accession>
<comment type="catalytic activity">
    <reaction evidence="5 6">
        <text>NAD(+) + ATP = ADP + NADP(+) + H(+)</text>
        <dbReference type="Rhea" id="RHEA:18629"/>
        <dbReference type="ChEBI" id="CHEBI:15378"/>
        <dbReference type="ChEBI" id="CHEBI:30616"/>
        <dbReference type="ChEBI" id="CHEBI:57540"/>
        <dbReference type="ChEBI" id="CHEBI:58349"/>
        <dbReference type="ChEBI" id="CHEBI:456216"/>
        <dbReference type="EC" id="2.7.1.23"/>
    </reaction>
</comment>
<name>A0A9D7SF39_9BACT</name>
<dbReference type="Pfam" id="PF20143">
    <property type="entry name" value="NAD_kinase_C"/>
    <property type="match status" value="1"/>
</dbReference>
<evidence type="ECO:0000313" key="8">
    <source>
        <dbReference type="Proteomes" id="UP000886657"/>
    </source>
</evidence>